<dbReference type="Proteomes" id="UP000245771">
    <property type="component" value="Unassembled WGS sequence"/>
</dbReference>
<feature type="region of interest" description="Disordered" evidence="1">
    <location>
        <begin position="218"/>
        <end position="307"/>
    </location>
</feature>
<gene>
    <name evidence="2" type="ORF">FA14DRAFT_154608</name>
</gene>
<dbReference type="RefSeq" id="XP_025355486.1">
    <property type="nucleotide sequence ID" value="XM_025497702.1"/>
</dbReference>
<evidence type="ECO:0000313" key="2">
    <source>
        <dbReference type="EMBL" id="PWN35184.1"/>
    </source>
</evidence>
<evidence type="ECO:0000256" key="1">
    <source>
        <dbReference type="SAM" id="MobiDB-lite"/>
    </source>
</evidence>
<feature type="compositionally biased region" description="Pro residues" evidence="1">
    <location>
        <begin position="297"/>
        <end position="307"/>
    </location>
</feature>
<dbReference type="OrthoDB" id="3366783at2759"/>
<dbReference type="InParanoid" id="A0A316VCZ7"/>
<keyword evidence="3" id="KW-1185">Reference proteome</keyword>
<feature type="region of interest" description="Disordered" evidence="1">
    <location>
        <begin position="67"/>
        <end position="89"/>
    </location>
</feature>
<proteinExistence type="predicted"/>
<evidence type="ECO:0000313" key="3">
    <source>
        <dbReference type="Proteomes" id="UP000245771"/>
    </source>
</evidence>
<dbReference type="GeneID" id="37019483"/>
<feature type="compositionally biased region" description="Polar residues" evidence="1">
    <location>
        <begin position="79"/>
        <end position="89"/>
    </location>
</feature>
<feature type="compositionally biased region" description="Polar residues" evidence="1">
    <location>
        <begin position="179"/>
        <end position="197"/>
    </location>
</feature>
<protein>
    <submittedName>
        <fullName evidence="2">Uncharacterized protein</fullName>
    </submittedName>
</protein>
<organism evidence="2 3">
    <name type="scientific">Meira miltonrushii</name>
    <dbReference type="NCBI Taxonomy" id="1280837"/>
    <lineage>
        <taxon>Eukaryota</taxon>
        <taxon>Fungi</taxon>
        <taxon>Dikarya</taxon>
        <taxon>Basidiomycota</taxon>
        <taxon>Ustilaginomycotina</taxon>
        <taxon>Exobasidiomycetes</taxon>
        <taxon>Exobasidiales</taxon>
        <taxon>Brachybasidiaceae</taxon>
        <taxon>Meira</taxon>
    </lineage>
</organism>
<sequence>MSHSFRPPLGARATSDMAPLVNAEPNSSKGEIARGSHVVHGGIRVTSGTRTALGGVAPFSPFLPLPPAPTAEELRRQCSQDGNQSSNGSKMINQMISLEQKQAEMEDASSHWLQPPEIYQRRASSHDINEMPKPAVVETRKPTPNPAAFMIRSYSMPVATQKDFDAQQRAARLQRKQRSNLGYTPAWSMSRTDSANGDSERLPLRTVQASEMNAISLTRTVSRSANADHHSQMSRWETSNESSSPADSGTTSCSDETDVATPRAITPLNESASFFDIKHQDDPTQAMGDLHIHPDHLQPPPFLLTSS</sequence>
<feature type="region of interest" description="Disordered" evidence="1">
    <location>
        <begin position="168"/>
        <end position="199"/>
    </location>
</feature>
<name>A0A316VCZ7_9BASI</name>
<reference evidence="2 3" key="1">
    <citation type="journal article" date="2018" name="Mol. Biol. Evol.">
        <title>Broad Genomic Sampling Reveals a Smut Pathogenic Ancestry of the Fungal Clade Ustilaginomycotina.</title>
        <authorList>
            <person name="Kijpornyongpan T."/>
            <person name="Mondo S.J."/>
            <person name="Barry K."/>
            <person name="Sandor L."/>
            <person name="Lee J."/>
            <person name="Lipzen A."/>
            <person name="Pangilinan J."/>
            <person name="LaButti K."/>
            <person name="Hainaut M."/>
            <person name="Henrissat B."/>
            <person name="Grigoriev I.V."/>
            <person name="Spatafora J.W."/>
            <person name="Aime M.C."/>
        </authorList>
    </citation>
    <scope>NUCLEOTIDE SEQUENCE [LARGE SCALE GENOMIC DNA]</scope>
    <source>
        <strain evidence="2 3">MCA 3882</strain>
    </source>
</reference>
<accession>A0A316VCZ7</accession>
<dbReference type="AlphaFoldDB" id="A0A316VCZ7"/>
<feature type="region of interest" description="Disordered" evidence="1">
    <location>
        <begin position="1"/>
        <end position="35"/>
    </location>
</feature>
<dbReference type="EMBL" id="KZ819603">
    <property type="protein sequence ID" value="PWN35184.1"/>
    <property type="molecule type" value="Genomic_DNA"/>
</dbReference>
<feature type="compositionally biased region" description="Polar residues" evidence="1">
    <location>
        <begin position="233"/>
        <end position="254"/>
    </location>
</feature>